<proteinExistence type="predicted"/>
<evidence type="ECO:0000256" key="1">
    <source>
        <dbReference type="SAM" id="MobiDB-lite"/>
    </source>
</evidence>
<reference evidence="3" key="1">
    <citation type="submission" date="2017-03" db="EMBL/GenBank/DDBJ databases">
        <title>Phytopthora megakarya and P. palmivora, two closely related causual agents of cacao black pod achieved similar genome size and gene model numbers by different mechanisms.</title>
        <authorList>
            <person name="Ali S."/>
            <person name="Shao J."/>
            <person name="Larry D.J."/>
            <person name="Kronmiller B."/>
            <person name="Shen D."/>
            <person name="Strem M.D."/>
            <person name="Melnick R.L."/>
            <person name="Guiltinan M.J."/>
            <person name="Tyler B.M."/>
            <person name="Meinhardt L.W."/>
            <person name="Bailey B.A."/>
        </authorList>
    </citation>
    <scope>NUCLEOTIDE SEQUENCE [LARGE SCALE GENOMIC DNA]</scope>
    <source>
        <strain evidence="3">zdho120</strain>
    </source>
</reference>
<comment type="caution">
    <text evidence="2">The sequence shown here is derived from an EMBL/GenBank/DDBJ whole genome shotgun (WGS) entry which is preliminary data.</text>
</comment>
<keyword evidence="3" id="KW-1185">Reference proteome</keyword>
<gene>
    <name evidence="2" type="ORF">PHMEG_00028824</name>
</gene>
<organism evidence="2 3">
    <name type="scientific">Phytophthora megakarya</name>
    <dbReference type="NCBI Taxonomy" id="4795"/>
    <lineage>
        <taxon>Eukaryota</taxon>
        <taxon>Sar</taxon>
        <taxon>Stramenopiles</taxon>
        <taxon>Oomycota</taxon>
        <taxon>Peronosporomycetes</taxon>
        <taxon>Peronosporales</taxon>
        <taxon>Peronosporaceae</taxon>
        <taxon>Phytophthora</taxon>
    </lineage>
</organism>
<dbReference type="Proteomes" id="UP000198211">
    <property type="component" value="Unassembled WGS sequence"/>
</dbReference>
<name>A0A225V5N3_9STRA</name>
<evidence type="ECO:0000313" key="2">
    <source>
        <dbReference type="EMBL" id="OWZ00067.1"/>
    </source>
</evidence>
<evidence type="ECO:0000313" key="3">
    <source>
        <dbReference type="Proteomes" id="UP000198211"/>
    </source>
</evidence>
<dbReference type="AlphaFoldDB" id="A0A225V5N3"/>
<sequence length="161" mass="18117">MSTRDGSVLNGNSDRDSGTWAMEPPGGPIVTGQLNIHKSDVTAIWCEEHLHTDNDRLSDQRTALAVIDAACGAVHAQCLSMSYAGWIVFEKFMLLDEEPLLIFGTVANYLNDRHYKDGHRKWLRRQRLHDETYHTMAEDELEMRSAGNGPLRYVGSTGEQK</sequence>
<accession>A0A225V5N3</accession>
<dbReference type="EMBL" id="NBNE01007924">
    <property type="protein sequence ID" value="OWZ00067.1"/>
    <property type="molecule type" value="Genomic_DNA"/>
</dbReference>
<feature type="compositionally biased region" description="Polar residues" evidence="1">
    <location>
        <begin position="1"/>
        <end position="12"/>
    </location>
</feature>
<protein>
    <submittedName>
        <fullName evidence="2">Uncharacterized protein</fullName>
    </submittedName>
</protein>
<feature type="region of interest" description="Disordered" evidence="1">
    <location>
        <begin position="1"/>
        <end position="24"/>
    </location>
</feature>